<dbReference type="InterPro" id="IPR011990">
    <property type="entry name" value="TPR-like_helical_dom_sf"/>
</dbReference>
<reference evidence="2" key="1">
    <citation type="submission" date="2020-05" db="EMBL/GenBank/DDBJ databases">
        <authorList>
            <person name="Chiriac C."/>
            <person name="Salcher M."/>
            <person name="Ghai R."/>
            <person name="Kavagutti S V."/>
        </authorList>
    </citation>
    <scope>NUCLEOTIDE SEQUENCE</scope>
</reference>
<keyword evidence="1" id="KW-1133">Transmembrane helix</keyword>
<dbReference type="EMBL" id="CAFBLR010000110">
    <property type="protein sequence ID" value="CAB4878755.1"/>
    <property type="molecule type" value="Genomic_DNA"/>
</dbReference>
<protein>
    <submittedName>
        <fullName evidence="2">Unannotated protein</fullName>
    </submittedName>
</protein>
<dbReference type="SUPFAM" id="SSF48452">
    <property type="entry name" value="TPR-like"/>
    <property type="match status" value="1"/>
</dbReference>
<evidence type="ECO:0000256" key="1">
    <source>
        <dbReference type="SAM" id="Phobius"/>
    </source>
</evidence>
<gene>
    <name evidence="2" type="ORF">UFOPK2602_01158</name>
    <name evidence="3" type="ORF">UFOPK2806_00129</name>
    <name evidence="4" type="ORF">UFOPK3417_01164</name>
    <name evidence="5" type="ORF">UFOPK4306_00468</name>
</gene>
<keyword evidence="1" id="KW-0812">Transmembrane</keyword>
<evidence type="ECO:0000313" key="2">
    <source>
        <dbReference type="EMBL" id="CAB4711055.1"/>
    </source>
</evidence>
<dbReference type="EMBL" id="CAEZYY010000001">
    <property type="protein sequence ID" value="CAB4737280.1"/>
    <property type="molecule type" value="Genomic_DNA"/>
</dbReference>
<organism evidence="2">
    <name type="scientific">freshwater metagenome</name>
    <dbReference type="NCBI Taxonomy" id="449393"/>
    <lineage>
        <taxon>unclassified sequences</taxon>
        <taxon>metagenomes</taxon>
        <taxon>ecological metagenomes</taxon>
    </lineage>
</organism>
<dbReference type="EMBL" id="CAEZXX010000072">
    <property type="protein sequence ID" value="CAB4711055.1"/>
    <property type="molecule type" value="Genomic_DNA"/>
</dbReference>
<accession>A0A6J6QPT9</accession>
<dbReference type="Gene3D" id="1.25.40.10">
    <property type="entry name" value="Tetratricopeptide repeat domain"/>
    <property type="match status" value="1"/>
</dbReference>
<evidence type="ECO:0000313" key="3">
    <source>
        <dbReference type="EMBL" id="CAB4737280.1"/>
    </source>
</evidence>
<keyword evidence="1" id="KW-0472">Membrane</keyword>
<sequence>MSRQGRKLDRLAELEDERRFLLASLDDLDRERAAGDVDEPDYCALCDGYTARAAAVIREIESGHEETIVPRRPTRWGRIGVIVIGVLAIGAGSGWLVAHYSGQEVPDTGATIGADDQVGQLLAEARQLGPLQAIQKFGEVLQIEPGNVEALTYSGWYARLVAVQQPEGAGRSALLAAAVDKLNQAVETDPTYPDAQCFLAILTFRDLGDPVAAKSHIDRCTASNPPAMVKGLIESLSADLNAALAKN</sequence>
<name>A0A6J6QPT9_9ZZZZ</name>
<dbReference type="EMBL" id="CAFBQP010000012">
    <property type="protein sequence ID" value="CAB5055746.1"/>
    <property type="molecule type" value="Genomic_DNA"/>
</dbReference>
<evidence type="ECO:0000313" key="5">
    <source>
        <dbReference type="EMBL" id="CAB5055746.1"/>
    </source>
</evidence>
<evidence type="ECO:0000313" key="4">
    <source>
        <dbReference type="EMBL" id="CAB4878755.1"/>
    </source>
</evidence>
<dbReference type="AlphaFoldDB" id="A0A6J6QPT9"/>
<feature type="transmembrane region" description="Helical" evidence="1">
    <location>
        <begin position="79"/>
        <end position="98"/>
    </location>
</feature>
<proteinExistence type="predicted"/>